<dbReference type="Pfam" id="PF00160">
    <property type="entry name" value="Pro_isomerase"/>
    <property type="match status" value="1"/>
</dbReference>
<evidence type="ECO:0000256" key="1">
    <source>
        <dbReference type="ARBA" id="ARBA00007365"/>
    </source>
</evidence>
<dbReference type="AlphaFoldDB" id="A0AAD9TLV0"/>
<gene>
    <name evidence="3" type="ORF">Ddye_026013</name>
</gene>
<feature type="domain" description="PPIase cyclophilin-type" evidence="2">
    <location>
        <begin position="7"/>
        <end position="112"/>
    </location>
</feature>
<dbReference type="PANTHER" id="PTHR11071">
    <property type="entry name" value="PEPTIDYL-PROLYL CIS-TRANS ISOMERASE"/>
    <property type="match status" value="1"/>
</dbReference>
<evidence type="ECO:0000259" key="2">
    <source>
        <dbReference type="PROSITE" id="PS50072"/>
    </source>
</evidence>
<dbReference type="Proteomes" id="UP001280121">
    <property type="component" value="Unassembled WGS sequence"/>
</dbReference>
<dbReference type="GO" id="GO:0006457">
    <property type="term" value="P:protein folding"/>
    <property type="evidence" value="ECO:0007669"/>
    <property type="project" value="TreeGrafter"/>
</dbReference>
<dbReference type="GO" id="GO:0003755">
    <property type="term" value="F:peptidyl-prolyl cis-trans isomerase activity"/>
    <property type="evidence" value="ECO:0007669"/>
    <property type="project" value="InterPro"/>
</dbReference>
<comment type="caution">
    <text evidence="3">The sequence shown here is derived from an EMBL/GenBank/DDBJ whole genome shotgun (WGS) entry which is preliminary data.</text>
</comment>
<protein>
    <recommendedName>
        <fullName evidence="2">PPIase cyclophilin-type domain-containing protein</fullName>
    </recommendedName>
</protein>
<dbReference type="PANTHER" id="PTHR11071:SF561">
    <property type="entry name" value="PEPTIDYL-PROLYL CIS-TRANS ISOMERASE D-RELATED"/>
    <property type="match status" value="1"/>
</dbReference>
<name>A0AAD9TLV0_9ROSI</name>
<sequence length="112" mass="12470">MTDCRVFFDLSMEEHHVGRIVMELFVDSTSIIAENFWAPCTREKEIITVGKPLHYKGSTFNCVVPEYMVFRGGITNGNGISGESIYGPSFADGNFMKKHISPGILSMAKTET</sequence>
<keyword evidence="4" id="KW-1185">Reference proteome</keyword>
<accession>A0AAD9TLV0</accession>
<evidence type="ECO:0000313" key="3">
    <source>
        <dbReference type="EMBL" id="KAK2638218.1"/>
    </source>
</evidence>
<organism evidence="3 4">
    <name type="scientific">Dipteronia dyeriana</name>
    <dbReference type="NCBI Taxonomy" id="168575"/>
    <lineage>
        <taxon>Eukaryota</taxon>
        <taxon>Viridiplantae</taxon>
        <taxon>Streptophyta</taxon>
        <taxon>Embryophyta</taxon>
        <taxon>Tracheophyta</taxon>
        <taxon>Spermatophyta</taxon>
        <taxon>Magnoliopsida</taxon>
        <taxon>eudicotyledons</taxon>
        <taxon>Gunneridae</taxon>
        <taxon>Pentapetalae</taxon>
        <taxon>rosids</taxon>
        <taxon>malvids</taxon>
        <taxon>Sapindales</taxon>
        <taxon>Sapindaceae</taxon>
        <taxon>Hippocastanoideae</taxon>
        <taxon>Acereae</taxon>
        <taxon>Dipteronia</taxon>
    </lineage>
</organism>
<proteinExistence type="inferred from homology"/>
<dbReference type="InterPro" id="IPR029000">
    <property type="entry name" value="Cyclophilin-like_dom_sf"/>
</dbReference>
<dbReference type="SUPFAM" id="SSF50891">
    <property type="entry name" value="Cyclophilin-like"/>
    <property type="match status" value="1"/>
</dbReference>
<dbReference type="GO" id="GO:0016018">
    <property type="term" value="F:cyclosporin A binding"/>
    <property type="evidence" value="ECO:0007669"/>
    <property type="project" value="TreeGrafter"/>
</dbReference>
<reference evidence="3" key="1">
    <citation type="journal article" date="2023" name="Plant J.">
        <title>Genome sequences and population genomics provide insights into the demographic history, inbreeding, and mutation load of two 'living fossil' tree species of Dipteronia.</title>
        <authorList>
            <person name="Feng Y."/>
            <person name="Comes H.P."/>
            <person name="Chen J."/>
            <person name="Zhu S."/>
            <person name="Lu R."/>
            <person name="Zhang X."/>
            <person name="Li P."/>
            <person name="Qiu J."/>
            <person name="Olsen K.M."/>
            <person name="Qiu Y."/>
        </authorList>
    </citation>
    <scope>NUCLEOTIDE SEQUENCE</scope>
    <source>
        <strain evidence="3">KIB01</strain>
    </source>
</reference>
<dbReference type="EMBL" id="JANJYI010000008">
    <property type="protein sequence ID" value="KAK2638218.1"/>
    <property type="molecule type" value="Genomic_DNA"/>
</dbReference>
<dbReference type="InterPro" id="IPR002130">
    <property type="entry name" value="Cyclophilin-type_PPIase_dom"/>
</dbReference>
<evidence type="ECO:0000313" key="4">
    <source>
        <dbReference type="Proteomes" id="UP001280121"/>
    </source>
</evidence>
<comment type="similarity">
    <text evidence="1">Belongs to the cyclophilin-type PPIase family.</text>
</comment>
<dbReference type="PROSITE" id="PS50072">
    <property type="entry name" value="CSA_PPIASE_2"/>
    <property type="match status" value="1"/>
</dbReference>
<dbReference type="Gene3D" id="2.40.100.10">
    <property type="entry name" value="Cyclophilin-like"/>
    <property type="match status" value="1"/>
</dbReference>
<dbReference type="GO" id="GO:0005737">
    <property type="term" value="C:cytoplasm"/>
    <property type="evidence" value="ECO:0007669"/>
    <property type="project" value="TreeGrafter"/>
</dbReference>